<gene>
    <name evidence="9" type="primary">phoR_14</name>
    <name evidence="10" type="synonym">phoR_5</name>
    <name evidence="10" type="ORF">CLCOS_19440</name>
    <name evidence="9" type="ORF">WX73_04076</name>
</gene>
<dbReference type="PANTHER" id="PTHR45453">
    <property type="entry name" value="PHOSPHATE REGULON SENSOR PROTEIN PHOR"/>
    <property type="match status" value="1"/>
</dbReference>
<dbReference type="InterPro" id="IPR050351">
    <property type="entry name" value="BphY/WalK/GraS-like"/>
</dbReference>
<name>A0A166TEH7_9CLOT</name>
<dbReference type="InterPro" id="IPR005467">
    <property type="entry name" value="His_kinase_dom"/>
</dbReference>
<accession>A0A166TEH7</accession>
<evidence type="ECO:0000256" key="6">
    <source>
        <dbReference type="ARBA" id="ARBA00022777"/>
    </source>
</evidence>
<evidence type="ECO:0000313" key="10">
    <source>
        <dbReference type="EMBL" id="OBR94445.1"/>
    </source>
</evidence>
<feature type="domain" description="Histidine kinase" evidence="8">
    <location>
        <begin position="1"/>
        <end position="107"/>
    </location>
</feature>
<dbReference type="GO" id="GO:0016036">
    <property type="term" value="P:cellular response to phosphate starvation"/>
    <property type="evidence" value="ECO:0007669"/>
    <property type="project" value="TreeGrafter"/>
</dbReference>
<dbReference type="Proteomes" id="UP000093694">
    <property type="component" value="Unassembled WGS sequence"/>
</dbReference>
<dbReference type="InterPro" id="IPR036890">
    <property type="entry name" value="HATPase_C_sf"/>
</dbReference>
<keyword evidence="7" id="KW-0902">Two-component regulatory system</keyword>
<dbReference type="InterPro" id="IPR003594">
    <property type="entry name" value="HATPase_dom"/>
</dbReference>
<evidence type="ECO:0000256" key="2">
    <source>
        <dbReference type="ARBA" id="ARBA00004370"/>
    </source>
</evidence>
<evidence type="ECO:0000256" key="5">
    <source>
        <dbReference type="ARBA" id="ARBA00022679"/>
    </source>
</evidence>
<dbReference type="GO" id="GO:0000155">
    <property type="term" value="F:phosphorelay sensor kinase activity"/>
    <property type="evidence" value="ECO:0007669"/>
    <property type="project" value="TreeGrafter"/>
</dbReference>
<protein>
    <recommendedName>
        <fullName evidence="3">histidine kinase</fullName>
        <ecNumber evidence="3">2.7.13.3</ecNumber>
    </recommendedName>
</protein>
<comment type="caution">
    <text evidence="9">The sequence shown here is derived from an EMBL/GenBank/DDBJ whole genome shotgun (WGS) entry which is preliminary data.</text>
</comment>
<evidence type="ECO:0000256" key="3">
    <source>
        <dbReference type="ARBA" id="ARBA00012438"/>
    </source>
</evidence>
<dbReference type="AlphaFoldDB" id="A0A166TEH7"/>
<dbReference type="PROSITE" id="PS50109">
    <property type="entry name" value="HIS_KIN"/>
    <property type="match status" value="1"/>
</dbReference>
<proteinExistence type="predicted"/>
<organism evidence="9 11">
    <name type="scientific">Clostridium coskatii</name>
    <dbReference type="NCBI Taxonomy" id="1705578"/>
    <lineage>
        <taxon>Bacteria</taxon>
        <taxon>Bacillati</taxon>
        <taxon>Bacillota</taxon>
        <taxon>Clostridia</taxon>
        <taxon>Eubacteriales</taxon>
        <taxon>Clostridiaceae</taxon>
        <taxon>Clostridium</taxon>
    </lineage>
</organism>
<dbReference type="GO" id="GO:0005886">
    <property type="term" value="C:plasma membrane"/>
    <property type="evidence" value="ECO:0007669"/>
    <property type="project" value="TreeGrafter"/>
</dbReference>
<dbReference type="EC" id="2.7.13.3" evidence="3"/>
<dbReference type="PRINTS" id="PR00344">
    <property type="entry name" value="BCTRLSENSOR"/>
</dbReference>
<keyword evidence="5 9" id="KW-0808">Transferase</keyword>
<dbReference type="Gene3D" id="3.30.565.10">
    <property type="entry name" value="Histidine kinase-like ATPase, C-terminal domain"/>
    <property type="match status" value="1"/>
</dbReference>
<keyword evidence="12" id="KW-1185">Reference proteome</keyword>
<dbReference type="EMBL" id="LITQ01000011">
    <property type="protein sequence ID" value="OAA93580.1"/>
    <property type="molecule type" value="Genomic_DNA"/>
</dbReference>
<dbReference type="PATRIC" id="fig|1705578.3.peg.4184"/>
<evidence type="ECO:0000256" key="4">
    <source>
        <dbReference type="ARBA" id="ARBA00022553"/>
    </source>
</evidence>
<evidence type="ECO:0000313" key="11">
    <source>
        <dbReference type="Proteomes" id="UP000077384"/>
    </source>
</evidence>
<reference evidence="10 12" key="2">
    <citation type="journal article" date="2016" name="Front. Microbiol.">
        <title>Industrial Acetogenic Biocatalysts: A Comparative Metabolic and Genomic Analysis.</title>
        <authorList>
            <person name="Bengelsdorf F."/>
            <person name="Poehlein A."/>
            <person name="Sonja S."/>
            <person name="Erz C."/>
            <person name="Hummel T."/>
            <person name="Hoffmeister S."/>
            <person name="Daniel R."/>
            <person name="Durre P."/>
        </authorList>
    </citation>
    <scope>NUCLEOTIDE SEQUENCE [LARGE SCALE GENOMIC DNA]</scope>
    <source>
        <strain evidence="10 12">PTA-10522</strain>
    </source>
</reference>
<dbReference type="PANTHER" id="PTHR45453:SF1">
    <property type="entry name" value="PHOSPHATE REGULON SENSOR PROTEIN PHOR"/>
    <property type="match status" value="1"/>
</dbReference>
<evidence type="ECO:0000259" key="8">
    <source>
        <dbReference type="PROSITE" id="PS50109"/>
    </source>
</evidence>
<dbReference type="GO" id="GO:0004721">
    <property type="term" value="F:phosphoprotein phosphatase activity"/>
    <property type="evidence" value="ECO:0007669"/>
    <property type="project" value="TreeGrafter"/>
</dbReference>
<keyword evidence="4" id="KW-0597">Phosphoprotein</keyword>
<keyword evidence="6" id="KW-0418">Kinase</keyword>
<comment type="subcellular location">
    <subcellularLocation>
        <location evidence="2">Membrane</location>
    </subcellularLocation>
</comment>
<dbReference type="SMART" id="SM00387">
    <property type="entry name" value="HATPase_c"/>
    <property type="match status" value="1"/>
</dbReference>
<evidence type="ECO:0000256" key="1">
    <source>
        <dbReference type="ARBA" id="ARBA00000085"/>
    </source>
</evidence>
<reference evidence="9 11" key="1">
    <citation type="journal article" date="2015" name="Biotechnol. Bioeng.">
        <title>Genome sequence and phenotypic characterization of Caulobacter segnis.</title>
        <authorList>
            <person name="Patel S."/>
            <person name="Fletcher B."/>
            <person name="Scott D.C."/>
            <person name="Ely B."/>
        </authorList>
    </citation>
    <scope>NUCLEOTIDE SEQUENCE [LARGE SCALE GENOMIC DNA]</scope>
    <source>
        <strain evidence="9 11">PS02</strain>
    </source>
</reference>
<sequence>MVVNRNAKYKKKVKFTLPGGKIYVNLSFDRQHVIVSIKDSGIGIKKEDLPLIFERLYRGDKSRNEVEGSGIGLTIVKNILILHSASIDVKSEEGKGTCFILNFNRVK</sequence>
<dbReference type="Pfam" id="PF02518">
    <property type="entry name" value="HATPase_c"/>
    <property type="match status" value="1"/>
</dbReference>
<dbReference type="InterPro" id="IPR004358">
    <property type="entry name" value="Sig_transdc_His_kin-like_C"/>
</dbReference>
<evidence type="ECO:0000256" key="7">
    <source>
        <dbReference type="ARBA" id="ARBA00023012"/>
    </source>
</evidence>
<comment type="catalytic activity">
    <reaction evidence="1">
        <text>ATP + protein L-histidine = ADP + protein N-phospho-L-histidine.</text>
        <dbReference type="EC" id="2.7.13.3"/>
    </reaction>
</comment>
<evidence type="ECO:0000313" key="9">
    <source>
        <dbReference type="EMBL" id="OAA93580.1"/>
    </source>
</evidence>
<dbReference type="SUPFAM" id="SSF55874">
    <property type="entry name" value="ATPase domain of HSP90 chaperone/DNA topoisomerase II/histidine kinase"/>
    <property type="match status" value="1"/>
</dbReference>
<evidence type="ECO:0000313" key="12">
    <source>
        <dbReference type="Proteomes" id="UP000093694"/>
    </source>
</evidence>
<dbReference type="EMBL" id="LROR01000045">
    <property type="protein sequence ID" value="OBR94445.1"/>
    <property type="molecule type" value="Genomic_DNA"/>
</dbReference>
<dbReference type="Proteomes" id="UP000077384">
    <property type="component" value="Unassembled WGS sequence"/>
</dbReference>